<feature type="compositionally biased region" description="Basic and acidic residues" evidence="5">
    <location>
        <begin position="220"/>
        <end position="231"/>
    </location>
</feature>
<organism evidence="8 9">
    <name type="scientific">Lithohypha guttulata</name>
    <dbReference type="NCBI Taxonomy" id="1690604"/>
    <lineage>
        <taxon>Eukaryota</taxon>
        <taxon>Fungi</taxon>
        <taxon>Dikarya</taxon>
        <taxon>Ascomycota</taxon>
        <taxon>Pezizomycotina</taxon>
        <taxon>Eurotiomycetes</taxon>
        <taxon>Chaetothyriomycetidae</taxon>
        <taxon>Chaetothyriales</taxon>
        <taxon>Trichomeriaceae</taxon>
        <taxon>Lithohypha</taxon>
    </lineage>
</organism>
<evidence type="ECO:0000256" key="3">
    <source>
        <dbReference type="ARBA" id="ARBA00022989"/>
    </source>
</evidence>
<dbReference type="PANTHER" id="PTHR37451:SF1">
    <property type="entry name" value="MARVEL DOMAIN-CONTAINING PROTEIN"/>
    <property type="match status" value="1"/>
</dbReference>
<dbReference type="Pfam" id="PF01284">
    <property type="entry name" value="MARVEL"/>
    <property type="match status" value="1"/>
</dbReference>
<dbReference type="EMBL" id="JAVRRJ010000002">
    <property type="protein sequence ID" value="KAK5087928.1"/>
    <property type="molecule type" value="Genomic_DNA"/>
</dbReference>
<evidence type="ECO:0000259" key="7">
    <source>
        <dbReference type="Pfam" id="PF01284"/>
    </source>
</evidence>
<sequence>MIRFHFDILFISHILQTVLALIALGLNASVIHYFNTHEGLGSPPGYLVFLVFTSTFTILISIPYTTFAPTYFPAYINRYTSLVIELISTIFWFSGFVAGAVWLGKLDLCAGLICHNARAGVVFAALMFVCYAITSHFPVKYCFFDDENRALGEGNHAMGLSGAERLQKVRLKRAASNNAAMGNKEYSEDSGILSRLMGSSKQVASVVKIRFGNVMQEWRTKAGRDKEERGSRSNSRQTTNRSTIAKSKDTKIADLDRIFERICKQGKRKITVLLKLLKEVKEGQEKAMPKNTKENKREQRPEDVKEAVDPRAQRRKGLLRAVQLYERRMLKKWHQQL</sequence>
<evidence type="ECO:0000256" key="6">
    <source>
        <dbReference type="SAM" id="Phobius"/>
    </source>
</evidence>
<feature type="region of interest" description="Disordered" evidence="5">
    <location>
        <begin position="283"/>
        <end position="313"/>
    </location>
</feature>
<comment type="caution">
    <text evidence="8">The sequence shown here is derived from an EMBL/GenBank/DDBJ whole genome shotgun (WGS) entry which is preliminary data.</text>
</comment>
<evidence type="ECO:0000256" key="2">
    <source>
        <dbReference type="ARBA" id="ARBA00022692"/>
    </source>
</evidence>
<evidence type="ECO:0000256" key="5">
    <source>
        <dbReference type="SAM" id="MobiDB-lite"/>
    </source>
</evidence>
<feature type="transmembrane region" description="Helical" evidence="6">
    <location>
        <begin position="115"/>
        <end position="134"/>
    </location>
</feature>
<evidence type="ECO:0000256" key="4">
    <source>
        <dbReference type="ARBA" id="ARBA00023136"/>
    </source>
</evidence>
<keyword evidence="9" id="KW-1185">Reference proteome</keyword>
<proteinExistence type="predicted"/>
<dbReference type="PANTHER" id="PTHR37451">
    <property type="entry name" value="MARVEL DOMAIN"/>
    <property type="match status" value="1"/>
</dbReference>
<evidence type="ECO:0000313" key="9">
    <source>
        <dbReference type="Proteomes" id="UP001309876"/>
    </source>
</evidence>
<feature type="compositionally biased region" description="Low complexity" evidence="5">
    <location>
        <begin position="232"/>
        <end position="243"/>
    </location>
</feature>
<reference evidence="8 9" key="1">
    <citation type="submission" date="2023-08" db="EMBL/GenBank/DDBJ databases">
        <title>Black Yeasts Isolated from many extreme environments.</title>
        <authorList>
            <person name="Coleine C."/>
            <person name="Stajich J.E."/>
            <person name="Selbmann L."/>
        </authorList>
    </citation>
    <scope>NUCLEOTIDE SEQUENCE [LARGE SCALE GENOMIC DNA]</scope>
    <source>
        <strain evidence="8 9">CCFEE 5910</strain>
    </source>
</reference>
<evidence type="ECO:0000256" key="1">
    <source>
        <dbReference type="ARBA" id="ARBA00004141"/>
    </source>
</evidence>
<keyword evidence="3 6" id="KW-1133">Transmembrane helix</keyword>
<feature type="transmembrane region" description="Helical" evidence="6">
    <location>
        <begin position="12"/>
        <end position="34"/>
    </location>
</feature>
<protein>
    <recommendedName>
        <fullName evidence="7">MARVEL domain-containing protein</fullName>
    </recommendedName>
</protein>
<feature type="region of interest" description="Disordered" evidence="5">
    <location>
        <begin position="220"/>
        <end position="245"/>
    </location>
</feature>
<accession>A0AAN7Y7I9</accession>
<keyword evidence="2 6" id="KW-0812">Transmembrane</keyword>
<dbReference type="InterPro" id="IPR008253">
    <property type="entry name" value="Marvel"/>
</dbReference>
<evidence type="ECO:0000313" key="8">
    <source>
        <dbReference type="EMBL" id="KAK5087928.1"/>
    </source>
</evidence>
<feature type="domain" description="MARVEL" evidence="7">
    <location>
        <begin position="10"/>
        <end position="134"/>
    </location>
</feature>
<name>A0AAN7Y7I9_9EURO</name>
<gene>
    <name evidence="8" type="ORF">LTR05_002144</name>
</gene>
<feature type="compositionally biased region" description="Basic and acidic residues" evidence="5">
    <location>
        <begin position="283"/>
        <end position="312"/>
    </location>
</feature>
<dbReference type="AlphaFoldDB" id="A0AAN7Y7I9"/>
<feature type="transmembrane region" description="Helical" evidence="6">
    <location>
        <begin position="46"/>
        <end position="67"/>
    </location>
</feature>
<feature type="transmembrane region" description="Helical" evidence="6">
    <location>
        <begin position="79"/>
        <end position="103"/>
    </location>
</feature>
<keyword evidence="4 6" id="KW-0472">Membrane</keyword>
<dbReference type="Proteomes" id="UP001309876">
    <property type="component" value="Unassembled WGS sequence"/>
</dbReference>
<dbReference type="GO" id="GO:0016020">
    <property type="term" value="C:membrane"/>
    <property type="evidence" value="ECO:0007669"/>
    <property type="project" value="UniProtKB-SubCell"/>
</dbReference>
<comment type="subcellular location">
    <subcellularLocation>
        <location evidence="1">Membrane</location>
        <topology evidence="1">Multi-pass membrane protein</topology>
    </subcellularLocation>
</comment>